<dbReference type="Proteomes" id="UP001301728">
    <property type="component" value="Unassembled WGS sequence"/>
</dbReference>
<comment type="caution">
    <text evidence="2">The sequence shown here is derived from an EMBL/GenBank/DDBJ whole genome shotgun (WGS) entry which is preliminary data.</text>
</comment>
<protein>
    <recommendedName>
        <fullName evidence="4">EF-hand domain-containing protein</fullName>
    </recommendedName>
</protein>
<gene>
    <name evidence="2" type="ORF">VB854_05570</name>
</gene>
<reference evidence="2 3" key="1">
    <citation type="submission" date="2023-12" db="EMBL/GenBank/DDBJ databases">
        <title>Baltic Sea Cyanobacteria.</title>
        <authorList>
            <person name="Delbaje E."/>
            <person name="Fewer D.P."/>
            <person name="Shishido T.K."/>
        </authorList>
    </citation>
    <scope>NUCLEOTIDE SEQUENCE [LARGE SCALE GENOMIC DNA]</scope>
    <source>
        <strain evidence="2 3">CCNP 1315</strain>
    </source>
</reference>
<evidence type="ECO:0000256" key="1">
    <source>
        <dbReference type="SAM" id="Phobius"/>
    </source>
</evidence>
<keyword evidence="1" id="KW-0472">Membrane</keyword>
<keyword evidence="1" id="KW-1133">Transmembrane helix</keyword>
<proteinExistence type="predicted"/>
<dbReference type="RefSeq" id="WP_323273806.1">
    <property type="nucleotide sequence ID" value="NZ_JAYGHT010000010.1"/>
</dbReference>
<name>A0ABU5TU38_9CYAN</name>
<feature type="transmembrane region" description="Helical" evidence="1">
    <location>
        <begin position="21"/>
        <end position="41"/>
    </location>
</feature>
<organism evidence="2 3">
    <name type="scientific">Limnoraphis robusta CCNP1315</name>
    <dbReference type="NCBI Taxonomy" id="3110306"/>
    <lineage>
        <taxon>Bacteria</taxon>
        <taxon>Bacillati</taxon>
        <taxon>Cyanobacteriota</taxon>
        <taxon>Cyanophyceae</taxon>
        <taxon>Oscillatoriophycideae</taxon>
        <taxon>Oscillatoriales</taxon>
        <taxon>Sirenicapillariaceae</taxon>
        <taxon>Limnoraphis</taxon>
    </lineage>
</organism>
<sequence length="223" mass="24535">MVMHKQQFKVFQSANALKHNFVSSLALAGGVAISLGFINIMPLPTHRFQFQQQIGDHQLSGVFEGTDKNANGLVELSELDSFEASWGDYSWTKEDLEVFSWGEKAISQNQEKVYGIEGLNFFARSRQQLKSQALQVWNRQVSTPEGSSENQGVYGIEYAANTPDNTLFSQEQLPLVVNPLQSPADVSVLMMLLLVGSAGLLVLNPCFYGNSPDGKPCSSQGKI</sequence>
<evidence type="ECO:0000313" key="3">
    <source>
        <dbReference type="Proteomes" id="UP001301728"/>
    </source>
</evidence>
<dbReference type="EMBL" id="JAYGHT010000010">
    <property type="protein sequence ID" value="MEA5518414.1"/>
    <property type="molecule type" value="Genomic_DNA"/>
</dbReference>
<evidence type="ECO:0008006" key="4">
    <source>
        <dbReference type="Google" id="ProtNLM"/>
    </source>
</evidence>
<evidence type="ECO:0000313" key="2">
    <source>
        <dbReference type="EMBL" id="MEA5518414.1"/>
    </source>
</evidence>
<keyword evidence="1" id="KW-0812">Transmembrane</keyword>
<accession>A0ABU5TU38</accession>
<keyword evidence="3" id="KW-1185">Reference proteome</keyword>